<dbReference type="GO" id="GO:0016020">
    <property type="term" value="C:membrane"/>
    <property type="evidence" value="ECO:0007669"/>
    <property type="project" value="UniProtKB-SubCell"/>
</dbReference>
<evidence type="ECO:0000256" key="3">
    <source>
        <dbReference type="ARBA" id="ARBA00022989"/>
    </source>
</evidence>
<evidence type="ECO:0000256" key="6">
    <source>
        <dbReference type="SAM" id="Phobius"/>
    </source>
</evidence>
<feature type="transmembrane region" description="Helical" evidence="6">
    <location>
        <begin position="268"/>
        <end position="291"/>
    </location>
</feature>
<feature type="transmembrane region" description="Helical" evidence="6">
    <location>
        <begin position="297"/>
        <end position="318"/>
    </location>
</feature>
<feature type="domain" description="TMEM181 GOLD" evidence="8">
    <location>
        <begin position="107"/>
        <end position="221"/>
    </location>
</feature>
<organism evidence="9 10">
    <name type="scientific">Clunio marinus</name>
    <dbReference type="NCBI Taxonomy" id="568069"/>
    <lineage>
        <taxon>Eukaryota</taxon>
        <taxon>Metazoa</taxon>
        <taxon>Ecdysozoa</taxon>
        <taxon>Arthropoda</taxon>
        <taxon>Hexapoda</taxon>
        <taxon>Insecta</taxon>
        <taxon>Pterygota</taxon>
        <taxon>Neoptera</taxon>
        <taxon>Endopterygota</taxon>
        <taxon>Diptera</taxon>
        <taxon>Nematocera</taxon>
        <taxon>Chironomoidea</taxon>
        <taxon>Chironomidae</taxon>
        <taxon>Clunio</taxon>
    </lineage>
</organism>
<dbReference type="InterPro" id="IPR040416">
    <property type="entry name" value="TMEM181"/>
</dbReference>
<dbReference type="AlphaFoldDB" id="A0A1J1IIB9"/>
<dbReference type="Proteomes" id="UP000183832">
    <property type="component" value="Unassembled WGS sequence"/>
</dbReference>
<evidence type="ECO:0000256" key="2">
    <source>
        <dbReference type="ARBA" id="ARBA00022692"/>
    </source>
</evidence>
<evidence type="ECO:0000313" key="9">
    <source>
        <dbReference type="EMBL" id="CRK99944.1"/>
    </source>
</evidence>
<evidence type="ECO:0000256" key="4">
    <source>
        <dbReference type="ARBA" id="ARBA00023136"/>
    </source>
</evidence>
<evidence type="ECO:0000259" key="7">
    <source>
        <dbReference type="Pfam" id="PF06664"/>
    </source>
</evidence>
<keyword evidence="2 6" id="KW-0812">Transmembrane</keyword>
<dbReference type="Pfam" id="PF21885">
    <property type="entry name" value="TMEM181_GOLD"/>
    <property type="match status" value="1"/>
</dbReference>
<feature type="transmembrane region" description="Helical" evidence="6">
    <location>
        <begin position="60"/>
        <end position="81"/>
    </location>
</feature>
<feature type="transmembrane region" description="Helical" evidence="6">
    <location>
        <begin position="409"/>
        <end position="431"/>
    </location>
</feature>
<dbReference type="Pfam" id="PF06664">
    <property type="entry name" value="WLS-like_TM"/>
    <property type="match status" value="1"/>
</dbReference>
<feature type="transmembrane region" description="Helical" evidence="6">
    <location>
        <begin position="659"/>
        <end position="682"/>
    </location>
</feature>
<protein>
    <submittedName>
        <fullName evidence="9">CLUMA_CG013243, isoform A</fullName>
    </submittedName>
</protein>
<feature type="region of interest" description="Disordered" evidence="5">
    <location>
        <begin position="528"/>
        <end position="547"/>
    </location>
</feature>
<dbReference type="STRING" id="568069.A0A1J1IIB9"/>
<comment type="subcellular location">
    <subcellularLocation>
        <location evidence="1">Membrane</location>
        <topology evidence="1">Multi-pass membrane protein</topology>
    </subcellularLocation>
</comment>
<feature type="transmembrane region" description="Helical" evidence="6">
    <location>
        <begin position="451"/>
        <end position="472"/>
    </location>
</feature>
<keyword evidence="4 6" id="KW-0472">Membrane</keyword>
<dbReference type="OrthoDB" id="28186at2759"/>
<dbReference type="InterPro" id="IPR047843">
    <property type="entry name" value="WLS-like_TM"/>
</dbReference>
<dbReference type="InterPro" id="IPR054077">
    <property type="entry name" value="TMEM181_GOLD"/>
</dbReference>
<dbReference type="PANTHER" id="PTHR31918:SF1">
    <property type="entry name" value="TRANSMEMBRANE PROTEIN 181"/>
    <property type="match status" value="1"/>
</dbReference>
<sequence>MSQSTLPNIKLSLPHSRFKNSLTQLSDFFSEFGPLSPAVNHDRPERSLHMRLYTLDKRNFVLVIMAFFACFSLGIFIGLAGPDITLIKEINAMSLVNSSQDDFLANGPFVIQTQLLGTYSRQLWLFAKYKIESTDNEIFDTSFNVNVIIKGLEDETLVELDEYSTINRTRHLKCKGNHCEEFTIVHLAWLEYSHYQFNVHFYGLTHKRYNINKLTFYIKTFNPAYTSLEISFRLIFLFFAFITLCWFYHTLKKHPITIWSIEQKFTFILLPMLILFNNPLFPLMFLCNSMIVGMIDALFQTTFLCALLLFWVTVYHALRQNLRSFFSFYLPKILILSPIWLCALTLATWEKCSELRDPTWIHFVDGNYGGFKTFFYISVAMYIIYLLFLIFSAYSDLRTMQYFDMRLKFLSLLMIFVMVVTVWTTISRFGGIGIVEDNFVGQLSTTYKSSAHFMCFYGMINFYIITMSYVYSPVSTLNEPVRKDNPAFSMINDSDEEELSPTTLNKQLTDSAPAVLDTESIHVTIESTPKTKDVGSQNGNNKISKPPENISPVMRTVELGTERIQEGFVNGEIIVTLLPVNESFAWITPAVFRPELVPEELMAEGLTLTVEEYVHAMETLVNDYRFTAYNICYKRVLMLWIILAFCVLLGLLFSGITGILLFSLGVAWLFLNATAIFICMWIKLKLARGLEKCLARVNSQLMKHKIVIALDDRGNISCHKINLCFIYFDPTQCINYINSFIERNEQNGAPVNPGWESRLDIEANDIVIQGSSSRRVPRKQELAEKVCLRYLQRWGKDLLRHRLDWQMTEDGVSSQPRHLRVSYCLCQYVEEILVSKIPKISSNNSSSCCCCTSNRGEQMVLRYISRWGHEMLRNWLKVTNEEPGRHMVKNLCPCQFIVSHLEYKPKGAGYCFCYPSYTEENNFLYPC</sequence>
<proteinExistence type="predicted"/>
<dbReference type="InterPro" id="IPR028054">
    <property type="entry name" value="DUF4481"/>
</dbReference>
<gene>
    <name evidence="9" type="ORF">CLUMA_CG013243</name>
</gene>
<accession>A0A1J1IIB9</accession>
<reference evidence="9 10" key="1">
    <citation type="submission" date="2015-04" db="EMBL/GenBank/DDBJ databases">
        <authorList>
            <person name="Syromyatnikov M.Y."/>
            <person name="Popov V.N."/>
        </authorList>
    </citation>
    <scope>NUCLEOTIDE SEQUENCE [LARGE SCALE GENOMIC DNA]</scope>
</reference>
<feature type="domain" description="Wntless-like transmembrane" evidence="7">
    <location>
        <begin position="222"/>
        <end position="474"/>
    </location>
</feature>
<evidence type="ECO:0000259" key="8">
    <source>
        <dbReference type="Pfam" id="PF21885"/>
    </source>
</evidence>
<feature type="transmembrane region" description="Helical" evidence="6">
    <location>
        <begin position="374"/>
        <end position="397"/>
    </location>
</feature>
<feature type="compositionally biased region" description="Polar residues" evidence="5">
    <location>
        <begin position="534"/>
        <end position="543"/>
    </location>
</feature>
<evidence type="ECO:0000313" key="10">
    <source>
        <dbReference type="Proteomes" id="UP000183832"/>
    </source>
</evidence>
<evidence type="ECO:0000256" key="1">
    <source>
        <dbReference type="ARBA" id="ARBA00004141"/>
    </source>
</evidence>
<keyword evidence="3 6" id="KW-1133">Transmembrane helix</keyword>
<feature type="transmembrane region" description="Helical" evidence="6">
    <location>
        <begin position="636"/>
        <end position="653"/>
    </location>
</feature>
<dbReference type="PANTHER" id="PTHR31918">
    <property type="entry name" value="TRANSMEMBRANE PROTEIN 181"/>
    <property type="match status" value="1"/>
</dbReference>
<evidence type="ECO:0000256" key="5">
    <source>
        <dbReference type="SAM" id="MobiDB-lite"/>
    </source>
</evidence>
<name>A0A1J1IIB9_9DIPT</name>
<dbReference type="Pfam" id="PF14800">
    <property type="entry name" value="DUF4481"/>
    <property type="match status" value="1"/>
</dbReference>
<dbReference type="GO" id="GO:0015643">
    <property type="term" value="F:toxic substance binding"/>
    <property type="evidence" value="ECO:0007669"/>
    <property type="project" value="InterPro"/>
</dbReference>
<feature type="transmembrane region" description="Helical" evidence="6">
    <location>
        <begin position="330"/>
        <end position="349"/>
    </location>
</feature>
<feature type="transmembrane region" description="Helical" evidence="6">
    <location>
        <begin position="230"/>
        <end position="248"/>
    </location>
</feature>
<dbReference type="EMBL" id="CVRI01000054">
    <property type="protein sequence ID" value="CRK99944.1"/>
    <property type="molecule type" value="Genomic_DNA"/>
</dbReference>
<keyword evidence="10" id="KW-1185">Reference proteome</keyword>